<reference evidence="3 4" key="1">
    <citation type="submission" date="2020-08" db="EMBL/GenBank/DDBJ databases">
        <title>Bridging the membrane lipid divide: bacteria of the FCB group superphylum have the potential to synthesize archaeal ether lipids.</title>
        <authorList>
            <person name="Villanueva L."/>
            <person name="Von Meijenfeldt F.A.B."/>
            <person name="Westbye A.B."/>
            <person name="Yadav S."/>
            <person name="Hopmans E.C."/>
            <person name="Dutilh B.E."/>
            <person name="Sinninghe Damste J.S."/>
        </authorList>
    </citation>
    <scope>NUCLEOTIDE SEQUENCE [LARGE SCALE GENOMIC DNA]</scope>
    <source>
        <strain evidence="3">NIOZ-UU81</strain>
    </source>
</reference>
<dbReference type="InterPro" id="IPR006099">
    <property type="entry name" value="MeMalonylCoA_mutase_a/b_cat"/>
</dbReference>
<keyword evidence="1" id="KW-0413">Isomerase</keyword>
<gene>
    <name evidence="3" type="ORF">H8E79_07490</name>
</gene>
<dbReference type="EMBL" id="JACNLK010000068">
    <property type="protein sequence ID" value="MBC8208993.1"/>
    <property type="molecule type" value="Genomic_DNA"/>
</dbReference>
<dbReference type="SUPFAM" id="SSF51703">
    <property type="entry name" value="Cobalamin (vitamin B12)-dependent enzymes"/>
    <property type="match status" value="1"/>
</dbReference>
<dbReference type="AlphaFoldDB" id="A0A8J6N8P3"/>
<dbReference type="PANTHER" id="PTHR48101:SF1">
    <property type="entry name" value="METHYLMALONYL-COA MUTASE, LARGE SUBUNIT"/>
    <property type="match status" value="1"/>
</dbReference>
<dbReference type="Gene3D" id="3.20.20.240">
    <property type="entry name" value="Methylmalonyl-CoA mutase"/>
    <property type="match status" value="1"/>
</dbReference>
<name>A0A8J6N8P3_9BACT</name>
<organism evidence="3 4">
    <name type="scientific">Candidatus Desulfatifera sulfidica</name>
    <dbReference type="NCBI Taxonomy" id="2841691"/>
    <lineage>
        <taxon>Bacteria</taxon>
        <taxon>Pseudomonadati</taxon>
        <taxon>Thermodesulfobacteriota</taxon>
        <taxon>Desulfobulbia</taxon>
        <taxon>Desulfobulbales</taxon>
        <taxon>Desulfobulbaceae</taxon>
        <taxon>Candidatus Desulfatifera</taxon>
    </lineage>
</organism>
<comment type="caution">
    <text evidence="3">The sequence shown here is derived from an EMBL/GenBank/DDBJ whole genome shotgun (WGS) entry which is preliminary data.</text>
</comment>
<dbReference type="GO" id="GO:0031419">
    <property type="term" value="F:cobalamin binding"/>
    <property type="evidence" value="ECO:0007669"/>
    <property type="project" value="InterPro"/>
</dbReference>
<evidence type="ECO:0000313" key="4">
    <source>
        <dbReference type="Proteomes" id="UP000599024"/>
    </source>
</evidence>
<evidence type="ECO:0000313" key="3">
    <source>
        <dbReference type="EMBL" id="MBC8208993.1"/>
    </source>
</evidence>
<sequence>MTNGNSLSDWQKQELAASLNRFPERKESFTRHGGKEIARLALPEELSEEYEQQLGFPGRYPFTRGVQPTMHRGRLWTMRQYAGFSNAAESNLRYRYLLDQGTTGLSVAFDLPTQIGYDSDDPMALGEVGKVGVAIDTLADMETLFQEIPLEKISTSMTINSPAIVLLAMYIAVAEKQGVAVDKLRGTIQNDVLKEYVARGTYIFPPRPSLRLITNIFQWCGTNTPLFNTISISGYHIREAGSTAAQEVGLTLANGITYVQTALDAGLELDQFARRLAFFFNASSNLLEEVAKFRAARRLWARIMKNRFEAQNPASQMLRFHTQTAGSSLTAQQIDNNIVRVTIQALSAVLGGTQSLHTNSRDEALGLPTEESVRTALRTQQIIAHESGVAETIDPLAGSYYIEQLTDQIELEAEELIATIEDAGGVVAAIENGLIKSRIEESAYQYQLEVEAQERIIVGLNDFQVEDEERPALLRVNPAVEDEQVKRLAEIRAGRDNNAVERLLAELQIAAESDANLMEPILAAVRSYASLGEICRVLRDVFGEYRD</sequence>
<evidence type="ECO:0000259" key="2">
    <source>
        <dbReference type="Pfam" id="PF01642"/>
    </source>
</evidence>
<proteinExistence type="predicted"/>
<dbReference type="NCBIfam" id="TIGR00641">
    <property type="entry name" value="acid_CoA_mut_N"/>
    <property type="match status" value="1"/>
</dbReference>
<dbReference type="GO" id="GO:0004494">
    <property type="term" value="F:methylmalonyl-CoA mutase activity"/>
    <property type="evidence" value="ECO:0007669"/>
    <property type="project" value="InterPro"/>
</dbReference>
<feature type="domain" description="Methylmalonyl-CoA mutase alpha/beta chain catalytic" evidence="2">
    <location>
        <begin position="34"/>
        <end position="544"/>
    </location>
</feature>
<evidence type="ECO:0000256" key="1">
    <source>
        <dbReference type="ARBA" id="ARBA00023235"/>
    </source>
</evidence>
<protein>
    <submittedName>
        <fullName evidence="3">Methylmalonyl-CoA mutase</fullName>
    </submittedName>
</protein>
<dbReference type="Pfam" id="PF01642">
    <property type="entry name" value="MM_CoA_mutase"/>
    <property type="match status" value="1"/>
</dbReference>
<dbReference type="InterPro" id="IPR016176">
    <property type="entry name" value="Cbl-dep_enz_cat"/>
</dbReference>
<dbReference type="Proteomes" id="UP000599024">
    <property type="component" value="Unassembled WGS sequence"/>
</dbReference>
<dbReference type="PANTHER" id="PTHR48101">
    <property type="entry name" value="METHYLMALONYL-COA MUTASE, MITOCHONDRIAL-RELATED"/>
    <property type="match status" value="1"/>
</dbReference>
<dbReference type="InterPro" id="IPR006098">
    <property type="entry name" value="MMCoA_mutase_a_cat"/>
</dbReference>
<accession>A0A8J6N8P3</accession>